<evidence type="ECO:0000259" key="2">
    <source>
        <dbReference type="Pfam" id="PF03781"/>
    </source>
</evidence>
<dbReference type="PANTHER" id="PTHR23150:SF19">
    <property type="entry name" value="FORMYLGLYCINE-GENERATING ENZYME"/>
    <property type="match status" value="1"/>
</dbReference>
<keyword evidence="1" id="KW-0732">Signal</keyword>
<dbReference type="EMBL" id="RWIU01000002">
    <property type="protein sequence ID" value="RSK44378.1"/>
    <property type="molecule type" value="Genomic_DNA"/>
</dbReference>
<dbReference type="InterPro" id="IPR005532">
    <property type="entry name" value="SUMF_dom"/>
</dbReference>
<evidence type="ECO:0000313" key="4">
    <source>
        <dbReference type="Proteomes" id="UP000270291"/>
    </source>
</evidence>
<dbReference type="Pfam" id="PF03781">
    <property type="entry name" value="FGE-sulfatase"/>
    <property type="match status" value="1"/>
</dbReference>
<dbReference type="InterPro" id="IPR042095">
    <property type="entry name" value="SUMF_sf"/>
</dbReference>
<dbReference type="Gene3D" id="3.90.1580.10">
    <property type="entry name" value="paralog of FGE (formylglycine-generating enzyme)"/>
    <property type="match status" value="1"/>
</dbReference>
<name>A0A3R9P4W7_9BACT</name>
<comment type="caution">
    <text evidence="3">The sequence shown here is derived from an EMBL/GenBank/DDBJ whole genome shotgun (WGS) entry which is preliminary data.</text>
</comment>
<gene>
    <name evidence="3" type="ORF">EI293_07560</name>
</gene>
<protein>
    <recommendedName>
        <fullName evidence="2">Sulfatase-modifying factor enzyme-like domain-containing protein</fullName>
    </recommendedName>
</protein>
<dbReference type="InterPro" id="IPR016187">
    <property type="entry name" value="CTDL_fold"/>
</dbReference>
<feature type="signal peptide" evidence="1">
    <location>
        <begin position="1"/>
        <end position="23"/>
    </location>
</feature>
<feature type="domain" description="Sulfatase-modifying factor enzyme-like" evidence="2">
    <location>
        <begin position="38"/>
        <end position="312"/>
    </location>
</feature>
<dbReference type="GO" id="GO:0120147">
    <property type="term" value="F:formylglycine-generating oxidase activity"/>
    <property type="evidence" value="ECO:0007669"/>
    <property type="project" value="TreeGrafter"/>
</dbReference>
<evidence type="ECO:0000256" key="1">
    <source>
        <dbReference type="SAM" id="SignalP"/>
    </source>
</evidence>
<evidence type="ECO:0000313" key="3">
    <source>
        <dbReference type="EMBL" id="RSK44378.1"/>
    </source>
</evidence>
<keyword evidence="4" id="KW-1185">Reference proteome</keyword>
<organism evidence="3 4">
    <name type="scientific">Hymenobacter perfusus</name>
    <dbReference type="NCBI Taxonomy" id="1236770"/>
    <lineage>
        <taxon>Bacteria</taxon>
        <taxon>Pseudomonadati</taxon>
        <taxon>Bacteroidota</taxon>
        <taxon>Cytophagia</taxon>
        <taxon>Cytophagales</taxon>
        <taxon>Hymenobacteraceae</taxon>
        <taxon>Hymenobacter</taxon>
    </lineage>
</organism>
<reference evidence="3 4" key="1">
    <citation type="submission" date="2018-12" db="EMBL/GenBank/DDBJ databases">
        <authorList>
            <person name="Feng G."/>
            <person name="Zhu H."/>
        </authorList>
    </citation>
    <scope>NUCLEOTIDE SEQUENCE [LARGE SCALE GENOMIC DNA]</scope>
    <source>
        <strain evidence="3 4">LMG 26000</strain>
    </source>
</reference>
<dbReference type="SUPFAM" id="SSF56436">
    <property type="entry name" value="C-type lectin-like"/>
    <property type="match status" value="1"/>
</dbReference>
<dbReference type="InterPro" id="IPR051043">
    <property type="entry name" value="Sulfatase_Mod_Factor_Kinase"/>
</dbReference>
<dbReference type="AlphaFoldDB" id="A0A3R9P4W7"/>
<feature type="chain" id="PRO_5018601873" description="Sulfatase-modifying factor enzyme-like domain-containing protein" evidence="1">
    <location>
        <begin position="24"/>
        <end position="323"/>
    </location>
</feature>
<proteinExistence type="predicted"/>
<dbReference type="OrthoDB" id="979507at2"/>
<accession>A0A3R9P4W7</accession>
<sequence>MKNSFSARLLLSVLLSVPVVTWAQTTRSAAGTPPLPEPPGTARVAENLFMDEAEVANLHWLEYLHFIRRDSALAFYRTQLPDSTGWQPVPDPEQVALPQAYFRAPAYRFHPATGITYEQARAYCHWRSVMVNKGYFQGAEFRKQHPELRDYDVTVEYRLPTEAEWTQAAAGNLPPGPRPFELVQTRSIRKPRPQKLAEYEDLVACLDAQHLAHPATETAYELPYNLRENYYLAGSNQVFYCAPVKEKFPLQSTTIGPPNGFGLQNIIGNVAEMTATKGVAKGGSFKTSVTELKLDSRQAYQGPQNWLGFRCIATVRMTRKAGR</sequence>
<dbReference type="Proteomes" id="UP000270291">
    <property type="component" value="Unassembled WGS sequence"/>
</dbReference>
<dbReference type="PANTHER" id="PTHR23150">
    <property type="entry name" value="SULFATASE MODIFYING FACTOR 1, 2"/>
    <property type="match status" value="1"/>
</dbReference>